<dbReference type="InterPro" id="IPR029058">
    <property type="entry name" value="AB_hydrolase_fold"/>
</dbReference>
<feature type="non-terminal residue" evidence="2">
    <location>
        <position position="117"/>
    </location>
</feature>
<protein>
    <submittedName>
        <fullName evidence="2">Uncharacterized protein</fullName>
    </submittedName>
</protein>
<keyword evidence="3" id="KW-1185">Reference proteome</keyword>
<dbReference type="Pfam" id="PF00450">
    <property type="entry name" value="Peptidase_S10"/>
    <property type="match status" value="1"/>
</dbReference>
<dbReference type="Proteomes" id="UP001152484">
    <property type="component" value="Unassembled WGS sequence"/>
</dbReference>
<dbReference type="AlphaFoldDB" id="A0A9P0YRK6"/>
<evidence type="ECO:0000256" key="1">
    <source>
        <dbReference type="ARBA" id="ARBA00009431"/>
    </source>
</evidence>
<dbReference type="EMBL" id="CAMAPE010000008">
    <property type="protein sequence ID" value="CAH9072741.1"/>
    <property type="molecule type" value="Genomic_DNA"/>
</dbReference>
<gene>
    <name evidence="2" type="ORF">CEURO_LOCUS4502</name>
</gene>
<name>A0A9P0YRK6_CUSEU</name>
<dbReference type="InterPro" id="IPR001563">
    <property type="entry name" value="Peptidase_S10"/>
</dbReference>
<dbReference type="GO" id="GO:0004185">
    <property type="term" value="F:serine-type carboxypeptidase activity"/>
    <property type="evidence" value="ECO:0007669"/>
    <property type="project" value="InterPro"/>
</dbReference>
<organism evidence="2 3">
    <name type="scientific">Cuscuta europaea</name>
    <name type="common">European dodder</name>
    <dbReference type="NCBI Taxonomy" id="41803"/>
    <lineage>
        <taxon>Eukaryota</taxon>
        <taxon>Viridiplantae</taxon>
        <taxon>Streptophyta</taxon>
        <taxon>Embryophyta</taxon>
        <taxon>Tracheophyta</taxon>
        <taxon>Spermatophyta</taxon>
        <taxon>Magnoliopsida</taxon>
        <taxon>eudicotyledons</taxon>
        <taxon>Gunneridae</taxon>
        <taxon>Pentapetalae</taxon>
        <taxon>asterids</taxon>
        <taxon>lamiids</taxon>
        <taxon>Solanales</taxon>
        <taxon>Convolvulaceae</taxon>
        <taxon>Cuscuteae</taxon>
        <taxon>Cuscuta</taxon>
        <taxon>Cuscuta subgen. Cuscuta</taxon>
    </lineage>
</organism>
<sequence length="117" mass="13001">MEKINVVGYLATVTLLLYSSTIKNWGVGAAKYETSSNGSEECGYVQVRPGAHMFWLLYKSPYRVLNSQKPWPTILWLQGGPGASGVAIGSFQEIGPQNVYMKPRNSTWLKKADLLFV</sequence>
<comment type="similarity">
    <text evidence="1">Belongs to the peptidase S10 family.</text>
</comment>
<reference evidence="2" key="1">
    <citation type="submission" date="2022-07" db="EMBL/GenBank/DDBJ databases">
        <authorList>
            <person name="Macas J."/>
            <person name="Novak P."/>
            <person name="Neumann P."/>
        </authorList>
    </citation>
    <scope>NUCLEOTIDE SEQUENCE</scope>
</reference>
<dbReference type="GO" id="GO:0006508">
    <property type="term" value="P:proteolysis"/>
    <property type="evidence" value="ECO:0007669"/>
    <property type="project" value="InterPro"/>
</dbReference>
<accession>A0A9P0YRK6</accession>
<proteinExistence type="inferred from homology"/>
<dbReference type="Gene3D" id="3.40.50.1820">
    <property type="entry name" value="alpha/beta hydrolase"/>
    <property type="match status" value="1"/>
</dbReference>
<comment type="caution">
    <text evidence="2">The sequence shown here is derived from an EMBL/GenBank/DDBJ whole genome shotgun (WGS) entry which is preliminary data.</text>
</comment>
<evidence type="ECO:0000313" key="3">
    <source>
        <dbReference type="Proteomes" id="UP001152484"/>
    </source>
</evidence>
<dbReference type="SUPFAM" id="SSF53474">
    <property type="entry name" value="alpha/beta-Hydrolases"/>
    <property type="match status" value="1"/>
</dbReference>
<dbReference type="OrthoDB" id="443318at2759"/>
<evidence type="ECO:0000313" key="2">
    <source>
        <dbReference type="EMBL" id="CAH9072741.1"/>
    </source>
</evidence>